<organism evidence="14 15">
    <name type="scientific">Aeromonas salmonicida subsp. salmonicida 01-B526</name>
    <dbReference type="NCBI Taxonomy" id="1076135"/>
    <lineage>
        <taxon>Bacteria</taxon>
        <taxon>Pseudomonadati</taxon>
        <taxon>Pseudomonadota</taxon>
        <taxon>Gammaproteobacteria</taxon>
        <taxon>Aeromonadales</taxon>
        <taxon>Aeromonadaceae</taxon>
        <taxon>Aeromonas</taxon>
    </lineage>
</organism>
<evidence type="ECO:0000256" key="7">
    <source>
        <dbReference type="ARBA" id="ARBA00023191"/>
    </source>
</evidence>
<comment type="similarity">
    <text evidence="3">Belongs to the P-Pant transferase superfamily. EntD family.</text>
</comment>
<evidence type="ECO:0000256" key="5">
    <source>
        <dbReference type="ARBA" id="ARBA00019087"/>
    </source>
</evidence>
<dbReference type="RefSeq" id="WP_005309663.1">
    <property type="nucleotide sequence ID" value="NZ_AGVO01000001.1"/>
</dbReference>
<comment type="catalytic activity">
    <reaction evidence="11">
        <text>apo-[peptidyl-carrier protein] + CoA = holo-[peptidyl-carrier protein] + adenosine 3',5'-bisphosphate + H(+)</text>
        <dbReference type="Rhea" id="RHEA:46228"/>
        <dbReference type="Rhea" id="RHEA-COMP:11479"/>
        <dbReference type="Rhea" id="RHEA-COMP:11480"/>
        <dbReference type="ChEBI" id="CHEBI:15378"/>
        <dbReference type="ChEBI" id="CHEBI:29999"/>
        <dbReference type="ChEBI" id="CHEBI:57287"/>
        <dbReference type="ChEBI" id="CHEBI:58343"/>
        <dbReference type="ChEBI" id="CHEBI:64479"/>
    </reaction>
</comment>
<dbReference type="InterPro" id="IPR041354">
    <property type="entry name" value="4PPT_N"/>
</dbReference>
<protein>
    <recommendedName>
        <fullName evidence="5">Enterobactin synthase component D</fullName>
    </recommendedName>
    <alternativeName>
        <fullName evidence="8">4'-phosphopantetheinyl transferase EntD</fullName>
    </alternativeName>
    <alternativeName>
        <fullName evidence="9">Enterochelin synthase D</fullName>
    </alternativeName>
</protein>
<evidence type="ECO:0000256" key="3">
    <source>
        <dbReference type="ARBA" id="ARBA00008342"/>
    </source>
</evidence>
<dbReference type="PANTHER" id="PTHR38096">
    <property type="entry name" value="ENTEROBACTIN SYNTHASE COMPONENT D"/>
    <property type="match status" value="1"/>
</dbReference>
<evidence type="ECO:0000313" key="14">
    <source>
        <dbReference type="EMBL" id="EHI54480.1"/>
    </source>
</evidence>
<dbReference type="PRINTS" id="PR01399">
    <property type="entry name" value="ENTSNTHTASED"/>
</dbReference>
<comment type="function">
    <text evidence="1">Involved in the biosynthesis of the siderophore enterobactin (enterochelin), which is a macrocyclic trimeric lactone of N-(2,3-dihydroxybenzoyl)-serine. The serine trilactone serves as a scaffolding for the three catechol functionalities that provide hexadentate coordination for the tightly ligated iron(2+) atoms. Plays an essential role in the assembly of the enterobactin by catalyzing the transfer of the 4'-phosphopantetheine (Ppant) moiety from coenzyme A to the apo-domains of both EntB (ArCP domain) and EntF (PCP domain) to yield their holo-forms which make them competent for the activation of 2,3-dihydroxybenzoate (DHB) and L-serine, respectively.</text>
</comment>
<dbReference type="InterPro" id="IPR003542">
    <property type="entry name" value="Enbac_synth_compD-like"/>
</dbReference>
<dbReference type="SUPFAM" id="SSF56214">
    <property type="entry name" value="4'-phosphopantetheinyl transferase"/>
    <property type="match status" value="1"/>
</dbReference>
<evidence type="ECO:0000256" key="11">
    <source>
        <dbReference type="ARBA" id="ARBA00049191"/>
    </source>
</evidence>
<feature type="domain" description="4'-phosphopantetheinyl transferase N-terminal" evidence="13">
    <location>
        <begin position="57"/>
        <end position="119"/>
    </location>
</feature>
<name>A0ABN0E5L4_AERSS</name>
<dbReference type="GO" id="GO:0016740">
    <property type="term" value="F:transferase activity"/>
    <property type="evidence" value="ECO:0007669"/>
    <property type="project" value="UniProtKB-KW"/>
</dbReference>
<gene>
    <name evidence="14" type="ORF">IYQ_00030</name>
</gene>
<sequence>MIQWHKLFIQEKAFIKSVYINRLAPTEHVQWVFCEFDAKQFHESLFLDNNIPLKKDIINSVVQRKGEYLAGRIASRLAQYLLGLSPEPVGTGQHRNPMWPTNTLGSITHANSYAIVAMARTQYVHRIGIDYEPWIDASTIKSVIDIIMCDREKTKIEIDSRTPRRDITIIFSAKESLFKALYDECGEYKDFHAAEFITIDHQRSTVRLRLTESWSNKLRAGTIFVLEYITYHAGVITYLINTKTQ</sequence>
<evidence type="ECO:0000256" key="2">
    <source>
        <dbReference type="ARBA" id="ARBA00004993"/>
    </source>
</evidence>
<proteinExistence type="inferred from homology"/>
<keyword evidence="6 14" id="KW-0808">Transferase</keyword>
<evidence type="ECO:0000259" key="13">
    <source>
        <dbReference type="Pfam" id="PF17837"/>
    </source>
</evidence>
<evidence type="ECO:0000259" key="12">
    <source>
        <dbReference type="Pfam" id="PF01648"/>
    </source>
</evidence>
<evidence type="ECO:0000256" key="10">
    <source>
        <dbReference type="ARBA" id="ARBA00049176"/>
    </source>
</evidence>
<reference evidence="14 15" key="1">
    <citation type="journal article" date="2012" name="Front. Microbiol.">
        <title>Draft Genome Sequence of the Virulent Strain 01-B526 of the Fish Pathogen Aeromonas salmonicida.</title>
        <authorList>
            <person name="Charette S.J."/>
            <person name="Brochu F."/>
            <person name="Boyle B."/>
            <person name="Filion G."/>
            <person name="Tanaka K.H."/>
            <person name="Derome N."/>
        </authorList>
    </citation>
    <scope>NUCLEOTIDE SEQUENCE [LARGE SCALE GENOMIC DNA]</scope>
    <source>
        <strain evidence="14 15">01-B526</strain>
    </source>
</reference>
<dbReference type="Pfam" id="PF17837">
    <property type="entry name" value="4PPT_N"/>
    <property type="match status" value="1"/>
</dbReference>
<evidence type="ECO:0000256" key="8">
    <source>
        <dbReference type="ARBA" id="ARBA00029894"/>
    </source>
</evidence>
<dbReference type="Pfam" id="PF01648">
    <property type="entry name" value="ACPS"/>
    <property type="match status" value="1"/>
</dbReference>
<keyword evidence="7" id="KW-0259">Enterobactin biosynthesis</keyword>
<dbReference type="PANTHER" id="PTHR38096:SF1">
    <property type="entry name" value="ENTEROBACTIN SYNTHASE COMPONENT D"/>
    <property type="match status" value="1"/>
</dbReference>
<comment type="caution">
    <text evidence="14">The sequence shown here is derived from an EMBL/GenBank/DDBJ whole genome shotgun (WGS) entry which is preliminary data.</text>
</comment>
<dbReference type="InterPro" id="IPR008278">
    <property type="entry name" value="4-PPantetheinyl_Trfase_dom"/>
</dbReference>
<evidence type="ECO:0000256" key="1">
    <source>
        <dbReference type="ARBA" id="ARBA00003937"/>
    </source>
</evidence>
<dbReference type="InterPro" id="IPR037143">
    <property type="entry name" value="4-PPantetheinyl_Trfase_dom_sf"/>
</dbReference>
<dbReference type="Proteomes" id="UP000006428">
    <property type="component" value="Unassembled WGS sequence"/>
</dbReference>
<evidence type="ECO:0000256" key="9">
    <source>
        <dbReference type="ARBA" id="ARBA00031996"/>
    </source>
</evidence>
<accession>A0ABN0E5L4</accession>
<evidence type="ECO:0000256" key="4">
    <source>
        <dbReference type="ARBA" id="ARBA00011503"/>
    </source>
</evidence>
<comment type="pathway">
    <text evidence="2">Siderophore biosynthesis; enterobactin biosynthesis.</text>
</comment>
<comment type="subunit">
    <text evidence="4">EntB, EntD, EntE, and EntF form a multienzyme complex called enterobactin synthase.</text>
</comment>
<comment type="catalytic activity">
    <reaction evidence="10">
        <text>apo-[aryl-carrier protein] + CoA = holo-[aryl-carrier protein] + adenosine 3',5'-bisphosphate + H(+)</text>
        <dbReference type="Rhea" id="RHEA:48404"/>
        <dbReference type="Rhea" id="RHEA-COMP:15903"/>
        <dbReference type="Rhea" id="RHEA-COMP:17557"/>
        <dbReference type="ChEBI" id="CHEBI:15378"/>
        <dbReference type="ChEBI" id="CHEBI:29999"/>
        <dbReference type="ChEBI" id="CHEBI:57287"/>
        <dbReference type="ChEBI" id="CHEBI:58343"/>
        <dbReference type="ChEBI" id="CHEBI:64479"/>
    </reaction>
</comment>
<feature type="domain" description="4'-phosphopantetheinyl transferase" evidence="12">
    <location>
        <begin position="126"/>
        <end position="213"/>
    </location>
</feature>
<keyword evidence="15" id="KW-1185">Reference proteome</keyword>
<dbReference type="EMBL" id="AGVO01000001">
    <property type="protein sequence ID" value="EHI54480.1"/>
    <property type="molecule type" value="Genomic_DNA"/>
</dbReference>
<evidence type="ECO:0000313" key="15">
    <source>
        <dbReference type="Proteomes" id="UP000006428"/>
    </source>
</evidence>
<evidence type="ECO:0000256" key="6">
    <source>
        <dbReference type="ARBA" id="ARBA00022679"/>
    </source>
</evidence>